<dbReference type="Proteomes" id="UP000199068">
    <property type="component" value="Unassembled WGS sequence"/>
</dbReference>
<dbReference type="InterPro" id="IPR033947">
    <property type="entry name" value="ETF_alpha_N"/>
</dbReference>
<dbReference type="GO" id="GO:0050660">
    <property type="term" value="F:flavin adenine dinucleotide binding"/>
    <property type="evidence" value="ECO:0007669"/>
    <property type="project" value="InterPro"/>
</dbReference>
<dbReference type="STRING" id="1121325.SAMN04515677_101137"/>
<reference evidence="4 5" key="1">
    <citation type="submission" date="2016-10" db="EMBL/GenBank/DDBJ databases">
        <authorList>
            <person name="de Groot N.N."/>
        </authorList>
    </citation>
    <scope>NUCLEOTIDE SEQUENCE [LARGE SCALE GENOMIC DNA]</scope>
    <source>
        <strain evidence="4 5">DSM 797</strain>
    </source>
</reference>
<accession>A0A1G9I822</accession>
<sequence length="324" mass="35063">MSVMVFVEQRSGELQNVSLELLGKGRELADKINSKLSAVLLGHNIENLSEELIQYGADEVVCVEDKNLDVYLTSTYTKALTEVINKKDPDIVLVGATTIGRDLAPRVSATIGTGLTADCTSLEIDEENQGLLMTRPAFGGNIMATIICPNHRPQMSTVRPGVMKKLERDIARTGNIEKINVDFSECDKNVEVLKYVKENVKKVNIEDAKVLISAGRGIGSKENMDAVYELADILGAEVSASRAVVDAGWVDKSRQVGQTGKTVRPDVYIACGISGAIQHLAGMEESEYIIAINNNSNAAIFEVADLSLVGDVNKVIKNLIQELA</sequence>
<dbReference type="EMBL" id="FNGW01000001">
    <property type="protein sequence ID" value="SDL21252.1"/>
    <property type="molecule type" value="Genomic_DNA"/>
</dbReference>
<keyword evidence="2" id="KW-0285">Flavoprotein</keyword>
<dbReference type="CDD" id="cd01715">
    <property type="entry name" value="ETF_alpha"/>
    <property type="match status" value="1"/>
</dbReference>
<comment type="cofactor">
    <cofactor evidence="2">
        <name>FAD</name>
        <dbReference type="ChEBI" id="CHEBI:57692"/>
    </cofactor>
    <text evidence="2">Binds 1 FAD per dimer.</text>
</comment>
<dbReference type="GO" id="GO:0033539">
    <property type="term" value="P:fatty acid beta-oxidation using acyl-CoA dehydrogenase"/>
    <property type="evidence" value="ECO:0007669"/>
    <property type="project" value="TreeGrafter"/>
</dbReference>
<feature type="binding site" evidence="2">
    <location>
        <position position="293"/>
    </location>
    <ligand>
        <name>FAD</name>
        <dbReference type="ChEBI" id="CHEBI:57692"/>
    </ligand>
</feature>
<dbReference type="InterPro" id="IPR014730">
    <property type="entry name" value="ETF_a/b_N"/>
</dbReference>
<keyword evidence="2" id="KW-0274">FAD</keyword>
<dbReference type="Gene3D" id="3.40.50.1220">
    <property type="entry name" value="TPP-binding domain"/>
    <property type="match status" value="1"/>
</dbReference>
<dbReference type="SUPFAM" id="SSF52402">
    <property type="entry name" value="Adenine nucleotide alpha hydrolases-like"/>
    <property type="match status" value="1"/>
</dbReference>
<dbReference type="Pfam" id="PF01012">
    <property type="entry name" value="ETF"/>
    <property type="match status" value="1"/>
</dbReference>
<dbReference type="InterPro" id="IPR001308">
    <property type="entry name" value="ETF_a/FixB"/>
</dbReference>
<feature type="binding site" evidence="2">
    <location>
        <begin position="272"/>
        <end position="279"/>
    </location>
    <ligand>
        <name>FAD</name>
        <dbReference type="ChEBI" id="CHEBI:57692"/>
    </ligand>
</feature>
<dbReference type="SUPFAM" id="SSF52467">
    <property type="entry name" value="DHS-like NAD/FAD-binding domain"/>
    <property type="match status" value="1"/>
</dbReference>
<dbReference type="InterPro" id="IPR014729">
    <property type="entry name" value="Rossmann-like_a/b/a_fold"/>
</dbReference>
<protein>
    <submittedName>
        <fullName evidence="4">Electron transfer flavoprotein alpha subunit apoprotein</fullName>
    </submittedName>
</protein>
<dbReference type="Pfam" id="PF00766">
    <property type="entry name" value="ETF_alpha"/>
    <property type="match status" value="1"/>
</dbReference>
<feature type="binding site" evidence="2">
    <location>
        <begin position="241"/>
        <end position="242"/>
    </location>
    <ligand>
        <name>FAD</name>
        <dbReference type="ChEBI" id="CHEBI:57692"/>
    </ligand>
</feature>
<organism evidence="4 5">
    <name type="scientific">Romboutsia lituseburensis DSM 797</name>
    <dbReference type="NCBI Taxonomy" id="1121325"/>
    <lineage>
        <taxon>Bacteria</taxon>
        <taxon>Bacillati</taxon>
        <taxon>Bacillota</taxon>
        <taxon>Clostridia</taxon>
        <taxon>Peptostreptococcales</taxon>
        <taxon>Peptostreptococcaceae</taxon>
        <taxon>Romboutsia</taxon>
    </lineage>
</organism>
<evidence type="ECO:0000313" key="5">
    <source>
        <dbReference type="Proteomes" id="UP000199068"/>
    </source>
</evidence>
<feature type="domain" description="Electron transfer flavoprotein alpha/beta-subunit N-terminal" evidence="3">
    <location>
        <begin position="3"/>
        <end position="190"/>
    </location>
</feature>
<dbReference type="PANTHER" id="PTHR43153">
    <property type="entry name" value="ELECTRON TRANSFER FLAVOPROTEIN ALPHA"/>
    <property type="match status" value="1"/>
</dbReference>
<dbReference type="RefSeq" id="WP_092721870.1">
    <property type="nucleotide sequence ID" value="NZ_FNGW01000001.1"/>
</dbReference>
<dbReference type="GO" id="GO:0009055">
    <property type="term" value="F:electron transfer activity"/>
    <property type="evidence" value="ECO:0007669"/>
    <property type="project" value="InterPro"/>
</dbReference>
<name>A0A1G9I822_9FIRM</name>
<dbReference type="InterPro" id="IPR014731">
    <property type="entry name" value="ETF_asu_C"/>
</dbReference>
<keyword evidence="5" id="KW-1185">Reference proteome</keyword>
<feature type="binding site" evidence="2">
    <location>
        <begin position="255"/>
        <end position="259"/>
    </location>
    <ligand>
        <name>FAD</name>
        <dbReference type="ChEBI" id="CHEBI:57692"/>
    </ligand>
</feature>
<dbReference type="Gene3D" id="3.40.50.620">
    <property type="entry name" value="HUPs"/>
    <property type="match status" value="1"/>
</dbReference>
<dbReference type="PANTHER" id="PTHR43153:SF1">
    <property type="entry name" value="ELECTRON TRANSFER FLAVOPROTEIN SUBUNIT ALPHA, MITOCHONDRIAL"/>
    <property type="match status" value="1"/>
</dbReference>
<dbReference type="InterPro" id="IPR029035">
    <property type="entry name" value="DHS-like_NAD/FAD-binding_dom"/>
</dbReference>
<evidence type="ECO:0000256" key="2">
    <source>
        <dbReference type="PIRSR" id="PIRSR000089-1"/>
    </source>
</evidence>
<proteinExistence type="inferred from homology"/>
<evidence type="ECO:0000259" key="3">
    <source>
        <dbReference type="SMART" id="SM00893"/>
    </source>
</evidence>
<gene>
    <name evidence="4" type="ORF">SAMN04515677_101137</name>
</gene>
<dbReference type="AlphaFoldDB" id="A0A1G9I822"/>
<evidence type="ECO:0000256" key="1">
    <source>
        <dbReference type="ARBA" id="ARBA00005817"/>
    </source>
</evidence>
<evidence type="ECO:0000313" key="4">
    <source>
        <dbReference type="EMBL" id="SDL21252.1"/>
    </source>
</evidence>
<dbReference type="SMART" id="SM00893">
    <property type="entry name" value="ETF"/>
    <property type="match status" value="1"/>
</dbReference>
<dbReference type="PIRSF" id="PIRSF000089">
    <property type="entry name" value="Electra_flavoP_a"/>
    <property type="match status" value="1"/>
</dbReference>
<comment type="similarity">
    <text evidence="1">Belongs to the ETF alpha-subunit/FixB family.</text>
</comment>
<feature type="binding site" evidence="2">
    <location>
        <position position="216"/>
    </location>
    <ligand>
        <name>FAD</name>
        <dbReference type="ChEBI" id="CHEBI:57692"/>
    </ligand>
</feature>